<reference evidence="3" key="1">
    <citation type="journal article" date="2019" name="Int. J. Syst. Evol. Microbiol.">
        <title>The Global Catalogue of Microorganisms (GCM) 10K type strain sequencing project: providing services to taxonomists for standard genome sequencing and annotation.</title>
        <authorList>
            <consortium name="The Broad Institute Genomics Platform"/>
            <consortium name="The Broad Institute Genome Sequencing Center for Infectious Disease"/>
            <person name="Wu L."/>
            <person name="Ma J."/>
        </authorList>
    </citation>
    <scope>NUCLEOTIDE SEQUENCE [LARGE SCALE GENOMIC DNA]</scope>
    <source>
        <strain evidence="3">JCM 9651</strain>
    </source>
</reference>
<sequence length="72" mass="7364">MHSLIRRGGAAAGPCPSTGASSLIDTAPGYLLGSEQTITVPGAEHADDDSPIAAEAWNTTRRSRTSRNIGAT</sequence>
<proteinExistence type="predicted"/>
<feature type="region of interest" description="Disordered" evidence="1">
    <location>
        <begin position="1"/>
        <end position="26"/>
    </location>
</feature>
<dbReference type="Proteomes" id="UP001499990">
    <property type="component" value="Unassembled WGS sequence"/>
</dbReference>
<keyword evidence="3" id="KW-1185">Reference proteome</keyword>
<evidence type="ECO:0000313" key="3">
    <source>
        <dbReference type="Proteomes" id="UP001499990"/>
    </source>
</evidence>
<evidence type="ECO:0000313" key="2">
    <source>
        <dbReference type="EMBL" id="GAA3381109.1"/>
    </source>
</evidence>
<gene>
    <name evidence="2" type="ORF">GCM10020367_71070</name>
</gene>
<evidence type="ECO:0000256" key="1">
    <source>
        <dbReference type="SAM" id="MobiDB-lite"/>
    </source>
</evidence>
<protein>
    <submittedName>
        <fullName evidence="2">Uncharacterized protein</fullName>
    </submittedName>
</protein>
<dbReference type="EMBL" id="BAAAYL010000003">
    <property type="protein sequence ID" value="GAA3381109.1"/>
    <property type="molecule type" value="Genomic_DNA"/>
</dbReference>
<comment type="caution">
    <text evidence="2">The sequence shown here is derived from an EMBL/GenBank/DDBJ whole genome shotgun (WGS) entry which is preliminary data.</text>
</comment>
<organism evidence="2 3">
    <name type="scientific">Streptomyces sannanensis</name>
    <dbReference type="NCBI Taxonomy" id="285536"/>
    <lineage>
        <taxon>Bacteria</taxon>
        <taxon>Bacillati</taxon>
        <taxon>Actinomycetota</taxon>
        <taxon>Actinomycetes</taxon>
        <taxon>Kitasatosporales</taxon>
        <taxon>Streptomycetaceae</taxon>
        <taxon>Streptomyces</taxon>
    </lineage>
</organism>
<accession>A0ABP6SMX6</accession>
<feature type="region of interest" description="Disordered" evidence="1">
    <location>
        <begin position="41"/>
        <end position="72"/>
    </location>
</feature>
<name>A0ABP6SMX6_9ACTN</name>